<dbReference type="PANTHER" id="PTHR31511">
    <property type="entry name" value="PROTEIN CBG23764"/>
    <property type="match status" value="1"/>
</dbReference>
<protein>
    <submittedName>
        <fullName evidence="1">Uncharacterized protein</fullName>
    </submittedName>
</protein>
<keyword evidence="2" id="KW-1185">Reference proteome</keyword>
<reference evidence="1 2" key="1">
    <citation type="submission" date="2015-09" db="EMBL/GenBank/DDBJ databases">
        <title>Atta colombica WGS genome.</title>
        <authorList>
            <person name="Nygaard S."/>
            <person name="Hu H."/>
            <person name="Boomsma J."/>
            <person name="Zhang G."/>
        </authorList>
    </citation>
    <scope>NUCLEOTIDE SEQUENCE [LARGE SCALE GENOMIC DNA]</scope>
    <source>
        <strain evidence="1">Treedump-2</strain>
        <tissue evidence="1">Whole body</tissue>
    </source>
</reference>
<dbReference type="Proteomes" id="UP000078540">
    <property type="component" value="Unassembled WGS sequence"/>
</dbReference>
<dbReference type="AlphaFoldDB" id="A0A195BKG0"/>
<dbReference type="EMBL" id="KQ976449">
    <property type="protein sequence ID" value="KYM85826.1"/>
    <property type="molecule type" value="Genomic_DNA"/>
</dbReference>
<dbReference type="STRING" id="520822.A0A195BKG0"/>
<organism evidence="1 2">
    <name type="scientific">Atta colombica</name>
    <dbReference type="NCBI Taxonomy" id="520822"/>
    <lineage>
        <taxon>Eukaryota</taxon>
        <taxon>Metazoa</taxon>
        <taxon>Ecdysozoa</taxon>
        <taxon>Arthropoda</taxon>
        <taxon>Hexapoda</taxon>
        <taxon>Insecta</taxon>
        <taxon>Pterygota</taxon>
        <taxon>Neoptera</taxon>
        <taxon>Endopterygota</taxon>
        <taxon>Hymenoptera</taxon>
        <taxon>Apocrita</taxon>
        <taxon>Aculeata</taxon>
        <taxon>Formicoidea</taxon>
        <taxon>Formicidae</taxon>
        <taxon>Myrmicinae</taxon>
        <taxon>Atta</taxon>
    </lineage>
</organism>
<dbReference type="PANTHER" id="PTHR31511:SF12">
    <property type="entry name" value="RHO TERMINATION FACTOR N-TERMINAL DOMAIN-CONTAINING PROTEIN"/>
    <property type="match status" value="1"/>
</dbReference>
<accession>A0A195BKG0</accession>
<gene>
    <name evidence="1" type="ORF">ALC53_04411</name>
</gene>
<name>A0A195BKG0_9HYME</name>
<proteinExistence type="predicted"/>
<sequence>MINFKHIEPHRFLKDMSKIVLEHVHCVMQRYQFNANKHNPLRAGCHIKLPREIMVKKVIINVQITKRASHSQLLPLYTRLKKMWNGNPDIRIIPQRLLNLTNIEFSLTLSQIKKFETLNDISMSTPLRRGLCRYDSPKVKQTVNFLYVNTGHFAFIKDYIYLDYLSAKLEIHSENYGKLNECAIRLPNEEDKWLSFNNHCRKEHVPNSRKNLISVPMADFMRDDWEKFSSAMHYHVCEKLCVLDDTRVRDYLTERYRGPAHSNCNLNYKRLSKTSANNKAYENRLLIDVFEKTSFTVASIEYDIRDGLSQYSNRYAQTNNKYIPSYNLSKSASYLMYLQTDLPFYPTREKPQRYVTHRNLQQYTCHGLHIAKVHRTSLIYHIECDDTLLQNAISIDSITRSTNAYDISLVNKKVPSLMKDKNNDAIMTEFVELRAKMYALRIDGKKSSSYDKRNIVPDSTDMLLWTL</sequence>
<evidence type="ECO:0000313" key="1">
    <source>
        <dbReference type="EMBL" id="KYM85826.1"/>
    </source>
</evidence>
<evidence type="ECO:0000313" key="2">
    <source>
        <dbReference type="Proteomes" id="UP000078540"/>
    </source>
</evidence>